<dbReference type="InterPro" id="IPR016024">
    <property type="entry name" value="ARM-type_fold"/>
</dbReference>
<gene>
    <name evidence="2" type="ORF">SDC9_135394</name>
</gene>
<reference evidence="2" key="1">
    <citation type="submission" date="2019-08" db="EMBL/GenBank/DDBJ databases">
        <authorList>
            <person name="Kucharzyk K."/>
            <person name="Murdoch R.W."/>
            <person name="Higgins S."/>
            <person name="Loffler F."/>
        </authorList>
    </citation>
    <scope>NUCLEOTIDE SEQUENCE</scope>
</reference>
<dbReference type="EMBL" id="VSSQ01035934">
    <property type="protein sequence ID" value="MPM88292.1"/>
    <property type="molecule type" value="Genomic_DNA"/>
</dbReference>
<keyword evidence="1" id="KW-1133">Transmembrane helix</keyword>
<evidence type="ECO:0000256" key="1">
    <source>
        <dbReference type="SAM" id="Phobius"/>
    </source>
</evidence>
<proteinExistence type="predicted"/>
<name>A0A645DI68_9ZZZZ</name>
<dbReference type="SUPFAM" id="SSF48371">
    <property type="entry name" value="ARM repeat"/>
    <property type="match status" value="1"/>
</dbReference>
<comment type="caution">
    <text evidence="2">The sequence shown here is derived from an EMBL/GenBank/DDBJ whole genome shotgun (WGS) entry which is preliminary data.</text>
</comment>
<keyword evidence="1" id="KW-0812">Transmembrane</keyword>
<evidence type="ECO:0000313" key="2">
    <source>
        <dbReference type="EMBL" id="MPM88292.1"/>
    </source>
</evidence>
<protein>
    <recommendedName>
        <fullName evidence="3">HEAT repeat domain-containing protein</fullName>
    </recommendedName>
</protein>
<feature type="transmembrane region" description="Helical" evidence="1">
    <location>
        <begin position="15"/>
        <end position="36"/>
    </location>
</feature>
<organism evidence="2">
    <name type="scientific">bioreactor metagenome</name>
    <dbReference type="NCBI Taxonomy" id="1076179"/>
    <lineage>
        <taxon>unclassified sequences</taxon>
        <taxon>metagenomes</taxon>
        <taxon>ecological metagenomes</taxon>
    </lineage>
</organism>
<keyword evidence="1" id="KW-0472">Membrane</keyword>
<evidence type="ECO:0008006" key="3">
    <source>
        <dbReference type="Google" id="ProtNLM"/>
    </source>
</evidence>
<dbReference type="AlphaFoldDB" id="A0A645DI68"/>
<accession>A0A645DI68</accession>
<sequence length="280" mass="32823">MNNELKIPFDNFDHLAKVLTLFVILFFTIALILYVITLFKRHQKIKNEALKSSYQEIVDKAIFAYLFGGKDIEIKDVNIFNFNFTDNFLFQKVAIKAIVSLHHCYSGEYQKKLESFYVESKLVNYSLRKLDSKSWYKKAEGIRDLSTLKYQPALDKIKLCLLHNHELVQSEALIALVKMNGITELIQQKNSKLYLNDWIQSNLIFTIKNNRINDTGELNQLLTSENASFQLLGVRLMYHYHDSTYLKNLEALEFQTDDIKLRSEISETIKHINSFYNKLI</sequence>